<comment type="caution">
    <text evidence="2">The sequence shown here is derived from an EMBL/GenBank/DDBJ whole genome shotgun (WGS) entry which is preliminary data.</text>
</comment>
<gene>
    <name evidence="2" type="ORF">S12H4_04563</name>
</gene>
<dbReference type="PANTHER" id="PTHR30050:SF4">
    <property type="entry name" value="ATP-BINDING PROTEIN RV3427C IN INSERTION SEQUENCE-RELATED"/>
    <property type="match status" value="1"/>
</dbReference>
<dbReference type="GO" id="GO:0006260">
    <property type="term" value="P:DNA replication"/>
    <property type="evidence" value="ECO:0007669"/>
    <property type="project" value="TreeGrafter"/>
</dbReference>
<dbReference type="AlphaFoldDB" id="X1PU69"/>
<dbReference type="Gene3D" id="3.40.50.300">
    <property type="entry name" value="P-loop containing nucleotide triphosphate hydrolases"/>
    <property type="match status" value="1"/>
</dbReference>
<feature type="domain" description="IstB-like ATP-binding" evidence="1">
    <location>
        <begin position="76"/>
        <end position="234"/>
    </location>
</feature>
<dbReference type="GO" id="GO:0005524">
    <property type="term" value="F:ATP binding"/>
    <property type="evidence" value="ECO:0007669"/>
    <property type="project" value="InterPro"/>
</dbReference>
<dbReference type="SUPFAM" id="SSF52540">
    <property type="entry name" value="P-loop containing nucleoside triphosphate hydrolases"/>
    <property type="match status" value="1"/>
</dbReference>
<proteinExistence type="predicted"/>
<organism evidence="2">
    <name type="scientific">marine sediment metagenome</name>
    <dbReference type="NCBI Taxonomy" id="412755"/>
    <lineage>
        <taxon>unclassified sequences</taxon>
        <taxon>metagenomes</taxon>
        <taxon>ecological metagenomes</taxon>
    </lineage>
</organism>
<name>X1PU69_9ZZZZ</name>
<reference evidence="2" key="1">
    <citation type="journal article" date="2014" name="Front. Microbiol.">
        <title>High frequency of phylogenetically diverse reductive dehalogenase-homologous genes in deep subseafloor sedimentary metagenomes.</title>
        <authorList>
            <person name="Kawai M."/>
            <person name="Futagami T."/>
            <person name="Toyoda A."/>
            <person name="Takaki Y."/>
            <person name="Nishi S."/>
            <person name="Hori S."/>
            <person name="Arai W."/>
            <person name="Tsubouchi T."/>
            <person name="Morono Y."/>
            <person name="Uchiyama I."/>
            <person name="Ito T."/>
            <person name="Fujiyama A."/>
            <person name="Inagaki F."/>
            <person name="Takami H."/>
        </authorList>
    </citation>
    <scope>NUCLEOTIDE SEQUENCE</scope>
    <source>
        <strain evidence="2">Expedition CK06-06</strain>
    </source>
</reference>
<evidence type="ECO:0000259" key="1">
    <source>
        <dbReference type="Pfam" id="PF01695"/>
    </source>
</evidence>
<feature type="non-terminal residue" evidence="2">
    <location>
        <position position="246"/>
    </location>
</feature>
<evidence type="ECO:0000313" key="2">
    <source>
        <dbReference type="EMBL" id="GAI59772.1"/>
    </source>
</evidence>
<protein>
    <recommendedName>
        <fullName evidence="1">IstB-like ATP-binding domain-containing protein</fullName>
    </recommendedName>
</protein>
<dbReference type="PANTHER" id="PTHR30050">
    <property type="entry name" value="CHROMOSOMAL REPLICATION INITIATOR PROTEIN DNAA"/>
    <property type="match status" value="1"/>
</dbReference>
<dbReference type="InterPro" id="IPR002611">
    <property type="entry name" value="IstB_ATP-bd"/>
</dbReference>
<accession>X1PU69</accession>
<dbReference type="EMBL" id="BARW01001424">
    <property type="protein sequence ID" value="GAI59772.1"/>
    <property type="molecule type" value="Genomic_DNA"/>
</dbReference>
<sequence length="246" mass="27761">MYNQSPNRRGGGLSPISGALKNLGQKIRRICQECGEEFEATNLGIATLIYCPKCSEGKARQEEERREADRRAEAESRYHRLIAIAQIPPKWKDVTFDNSDPKLNPQAFRVAKRYAERFTAQSPSLAFYSGGNGVGKTRMAACIANYVLHEKKKPVIFKKARDLMLGIRRTFSDRGELTEADILDKVLSVQLLVLDDVGLDPTSQWLQATYWTVFDRRLEWQLPVIITTTIPFEAPEGKVSLADRVG</sequence>
<dbReference type="InterPro" id="IPR027417">
    <property type="entry name" value="P-loop_NTPase"/>
</dbReference>
<dbReference type="Pfam" id="PF01695">
    <property type="entry name" value="IstB_IS21"/>
    <property type="match status" value="1"/>
</dbReference>